<keyword evidence="4" id="KW-0805">Transcription regulation</keyword>
<dbReference type="InterPro" id="IPR050090">
    <property type="entry name" value="Tyrosine_recombinase_XerCD"/>
</dbReference>
<keyword evidence="5" id="KW-0804">Transcription</keyword>
<dbReference type="InterPro" id="IPR002104">
    <property type="entry name" value="Integrase_catalytic"/>
</dbReference>
<evidence type="ECO:0000313" key="8">
    <source>
        <dbReference type="EMBL" id="MFM1347858.1"/>
    </source>
</evidence>
<keyword evidence="6" id="KW-0233">DNA recombination</keyword>
<dbReference type="GeneID" id="93971270"/>
<dbReference type="InterPro" id="IPR013762">
    <property type="entry name" value="Integrase-like_cat_sf"/>
</dbReference>
<comment type="similarity">
    <text evidence="1">Belongs to the 'phage' integrase family.</text>
</comment>
<dbReference type="SUPFAM" id="SSF56349">
    <property type="entry name" value="DNA breaking-rejoining enzymes"/>
    <property type="match status" value="1"/>
</dbReference>
<evidence type="ECO:0000256" key="3">
    <source>
        <dbReference type="ARBA" id="ARBA00022908"/>
    </source>
</evidence>
<evidence type="ECO:0000313" key="9">
    <source>
        <dbReference type="Proteomes" id="UP001629523"/>
    </source>
</evidence>
<proteinExistence type="inferred from homology"/>
<dbReference type="PANTHER" id="PTHR30349:SF62">
    <property type="entry name" value="TYPE 1 FIMBRIAE REGULATORY PROTEIN FIMB-RELATED"/>
    <property type="match status" value="1"/>
</dbReference>
<evidence type="ECO:0000256" key="5">
    <source>
        <dbReference type="ARBA" id="ARBA00023163"/>
    </source>
</evidence>
<sequence length="183" mass="20989">MANRKFLSRNEVERLLDAIPANKNTARDKCMLLMCFIHGLRVTELRSLRLQDVDLAGNRLNVSRLKNGFSVQHPIQPRERAAILAWLALRAQYLEADSDFLFLSRHGGQLSRQQLHRLMRDYGQLAGLGVPVHPHMLRHACGYALADKGIDTRLIQDYLGHKNIQNTVIYTASNVERFRNIHI</sequence>
<dbReference type="Pfam" id="PF00589">
    <property type="entry name" value="Phage_integrase"/>
    <property type="match status" value="1"/>
</dbReference>
<keyword evidence="3" id="KW-0229">DNA integration</keyword>
<keyword evidence="2" id="KW-1029">Fimbrium biogenesis</keyword>
<dbReference type="Proteomes" id="UP001629523">
    <property type="component" value="Unassembled WGS sequence"/>
</dbReference>
<protein>
    <submittedName>
        <fullName evidence="8">Tyrosine-type DNA invertase</fullName>
    </submittedName>
</protein>
<evidence type="ECO:0000256" key="1">
    <source>
        <dbReference type="ARBA" id="ARBA00008857"/>
    </source>
</evidence>
<dbReference type="EMBL" id="JBBEST010000007">
    <property type="protein sequence ID" value="MFM1347858.1"/>
    <property type="molecule type" value="Genomic_DNA"/>
</dbReference>
<dbReference type="PROSITE" id="PS51898">
    <property type="entry name" value="TYR_RECOMBINASE"/>
    <property type="match status" value="1"/>
</dbReference>
<accession>A0ABW9F157</accession>
<evidence type="ECO:0000256" key="2">
    <source>
        <dbReference type="ARBA" id="ARBA00022558"/>
    </source>
</evidence>
<gene>
    <name evidence="8" type="ORF">WFP14_14990</name>
</gene>
<dbReference type="RefSeq" id="WP_050076617.1">
    <property type="nucleotide sequence ID" value="NZ_CABHYG010000014.1"/>
</dbReference>
<evidence type="ECO:0000256" key="4">
    <source>
        <dbReference type="ARBA" id="ARBA00023015"/>
    </source>
</evidence>
<dbReference type="NCBIfam" id="NF007370">
    <property type="entry name" value="PRK09870.1"/>
    <property type="match status" value="1"/>
</dbReference>
<feature type="domain" description="Tyr recombinase" evidence="7">
    <location>
        <begin position="2"/>
        <end position="183"/>
    </location>
</feature>
<dbReference type="PANTHER" id="PTHR30349">
    <property type="entry name" value="PHAGE INTEGRASE-RELATED"/>
    <property type="match status" value="1"/>
</dbReference>
<organism evidence="8 9">
    <name type="scientific">Yersinia proxima</name>
    <dbReference type="NCBI Taxonomy" id="2890316"/>
    <lineage>
        <taxon>Bacteria</taxon>
        <taxon>Pseudomonadati</taxon>
        <taxon>Pseudomonadota</taxon>
        <taxon>Gammaproteobacteria</taxon>
        <taxon>Enterobacterales</taxon>
        <taxon>Yersiniaceae</taxon>
        <taxon>Yersinia</taxon>
    </lineage>
</organism>
<dbReference type="InterPro" id="IPR011010">
    <property type="entry name" value="DNA_brk_join_enz"/>
</dbReference>
<name>A0ABW9F157_9GAMM</name>
<evidence type="ECO:0000259" key="7">
    <source>
        <dbReference type="PROSITE" id="PS51898"/>
    </source>
</evidence>
<comment type="caution">
    <text evidence="8">The sequence shown here is derived from an EMBL/GenBank/DDBJ whole genome shotgun (WGS) entry which is preliminary data.</text>
</comment>
<reference evidence="8 9" key="1">
    <citation type="journal article" date="2024" name="Infect. Genet. Evol.">
        <title>Characteristics and comparative genome analysis of Yersinia enterocolitica and related species associated with human infections in Switzerland 2019-2023.</title>
        <authorList>
            <person name="Stevens M.J.A."/>
            <person name="Horlbog J.A."/>
            <person name="Diethelm A."/>
            <person name="Stephan R."/>
            <person name="Nuesch-Inderbinen M."/>
        </authorList>
    </citation>
    <scope>NUCLEOTIDE SEQUENCE [LARGE SCALE GENOMIC DNA]</scope>
    <source>
        <strain evidence="8 9">N20-0302</strain>
    </source>
</reference>
<dbReference type="Gene3D" id="1.10.443.10">
    <property type="entry name" value="Intergrase catalytic core"/>
    <property type="match status" value="1"/>
</dbReference>
<keyword evidence="9" id="KW-1185">Reference proteome</keyword>
<evidence type="ECO:0000256" key="6">
    <source>
        <dbReference type="ARBA" id="ARBA00023172"/>
    </source>
</evidence>